<accession>A0A158FZ43</accession>
<keyword evidence="3" id="KW-1185">Reference proteome</keyword>
<dbReference type="EMBL" id="FCNW02000004">
    <property type="protein sequence ID" value="SAL24871.1"/>
    <property type="molecule type" value="Genomic_DNA"/>
</dbReference>
<name>A0A158FZ43_9BURK</name>
<reference evidence="2" key="1">
    <citation type="submission" date="2016-01" db="EMBL/GenBank/DDBJ databases">
        <authorList>
            <person name="Peeters C."/>
        </authorList>
    </citation>
    <scope>NUCLEOTIDE SEQUENCE [LARGE SCALE GENOMIC DNA]</scope>
    <source>
        <strain evidence="2">LMG 22934</strain>
    </source>
</reference>
<evidence type="ECO:0000313" key="2">
    <source>
        <dbReference type="EMBL" id="SAL24871.1"/>
    </source>
</evidence>
<feature type="region of interest" description="Disordered" evidence="1">
    <location>
        <begin position="1"/>
        <end position="37"/>
    </location>
</feature>
<dbReference type="Proteomes" id="UP000054977">
    <property type="component" value="Unassembled WGS sequence"/>
</dbReference>
<dbReference type="AlphaFoldDB" id="A0A158FZ43"/>
<sequence length="37" mass="3878">MSTIPQNEPGTDVTDIPATPDRPVDKPSDAPDDDQAA</sequence>
<protein>
    <submittedName>
        <fullName evidence="2">Uncharacterized protein</fullName>
    </submittedName>
</protein>
<proteinExistence type="predicted"/>
<evidence type="ECO:0000256" key="1">
    <source>
        <dbReference type="SAM" id="MobiDB-lite"/>
    </source>
</evidence>
<gene>
    <name evidence="2" type="ORF">AWB65_01401</name>
</gene>
<comment type="caution">
    <text evidence="2">The sequence shown here is derived from an EMBL/GenBank/DDBJ whole genome shotgun (WGS) entry which is preliminary data.</text>
</comment>
<dbReference type="STRING" id="326474.AWB65_01401"/>
<organism evidence="2 3">
    <name type="scientific">Caballeronia humi</name>
    <dbReference type="NCBI Taxonomy" id="326474"/>
    <lineage>
        <taxon>Bacteria</taxon>
        <taxon>Pseudomonadati</taxon>
        <taxon>Pseudomonadota</taxon>
        <taxon>Betaproteobacteria</taxon>
        <taxon>Burkholderiales</taxon>
        <taxon>Burkholderiaceae</taxon>
        <taxon>Caballeronia</taxon>
    </lineage>
</organism>
<evidence type="ECO:0000313" key="3">
    <source>
        <dbReference type="Proteomes" id="UP000054977"/>
    </source>
</evidence>